<dbReference type="EMBL" id="SOAZ01000033">
    <property type="protein sequence ID" value="TDT50274.1"/>
    <property type="molecule type" value="Genomic_DNA"/>
</dbReference>
<gene>
    <name evidence="1" type="ORF">EDD71_13320</name>
</gene>
<dbReference type="Proteomes" id="UP000295325">
    <property type="component" value="Unassembled WGS sequence"/>
</dbReference>
<accession>A0A4R7KA68</accession>
<evidence type="ECO:0000313" key="1">
    <source>
        <dbReference type="EMBL" id="TDT50274.1"/>
    </source>
</evidence>
<keyword evidence="2" id="KW-1185">Reference proteome</keyword>
<reference evidence="1 2" key="1">
    <citation type="submission" date="2019-03" db="EMBL/GenBank/DDBJ databases">
        <title>Genomic Encyclopedia of Type Strains, Phase IV (KMG-IV): sequencing the most valuable type-strain genomes for metagenomic binning, comparative biology and taxonomic classification.</title>
        <authorList>
            <person name="Goeker M."/>
        </authorList>
    </citation>
    <scope>NUCLEOTIDE SEQUENCE [LARGE SCALE GENOMIC DNA]</scope>
    <source>
        <strain evidence="1 2">DSM 24455</strain>
    </source>
</reference>
<protein>
    <submittedName>
        <fullName evidence="1">Uncharacterized protein</fullName>
    </submittedName>
</protein>
<proteinExistence type="predicted"/>
<dbReference type="AlphaFoldDB" id="A0A4R7KA68"/>
<comment type="caution">
    <text evidence="1">The sequence shown here is derived from an EMBL/GenBank/DDBJ whole genome shotgun (WGS) entry which is preliminary data.</text>
</comment>
<evidence type="ECO:0000313" key="2">
    <source>
        <dbReference type="Proteomes" id="UP000295325"/>
    </source>
</evidence>
<sequence>MVLINSIDGKCIVFIYLFCIENSKIINKMIKYSLNETKEGEMVSKGIESSKKAEITMRISEFEIPPMQDVLLVGRRAPIGPEAARRMVDILSPDQYEIIKIDHPAIEAIVIRKALFNILPQEKLIDLLLEEGGKVANESTIVKAQVNIVIQVSKSIDL</sequence>
<name>A0A4R7KA68_9CLOT</name>
<organism evidence="1 2">
    <name type="scientific">Fonticella tunisiensis</name>
    <dbReference type="NCBI Taxonomy" id="1096341"/>
    <lineage>
        <taxon>Bacteria</taxon>
        <taxon>Bacillati</taxon>
        <taxon>Bacillota</taxon>
        <taxon>Clostridia</taxon>
        <taxon>Eubacteriales</taxon>
        <taxon>Clostridiaceae</taxon>
        <taxon>Fonticella</taxon>
    </lineage>
</organism>